<feature type="domain" description="Fumarate reductase/succinate dehydrogenase flavoprotein-like C-terminal" evidence="1">
    <location>
        <begin position="25"/>
        <end position="80"/>
    </location>
</feature>
<sequence>EHTELARAADELVGLPTGAPLTGAALSTTNLRLVGAAVVAAARARPESRGWHRRTDHPGTKDAWRRTVRIALDDDGRMRVRSTPIP</sequence>
<evidence type="ECO:0000259" key="1">
    <source>
        <dbReference type="Pfam" id="PF02910"/>
    </source>
</evidence>
<evidence type="ECO:0000313" key="2">
    <source>
        <dbReference type="EMBL" id="ERK59472.1"/>
    </source>
</evidence>
<dbReference type="Pfam" id="PF02910">
    <property type="entry name" value="Succ_DH_flav_C"/>
    <property type="match status" value="1"/>
</dbReference>
<gene>
    <name evidence="2" type="ORF">HMPREF0682_0517</name>
</gene>
<reference evidence="2" key="1">
    <citation type="submission" date="2013-08" db="EMBL/GenBank/DDBJ databases">
        <authorList>
            <person name="Durkin A.S."/>
            <person name="Haft D.R."/>
            <person name="McCorrison J."/>
            <person name="Torralba M."/>
            <person name="Gillis M."/>
            <person name="Haft D.H."/>
            <person name="Methe B."/>
            <person name="Sutton G."/>
            <person name="Nelson K.E."/>
        </authorList>
    </citation>
    <scope>NUCLEOTIDE SEQUENCE [LARGE SCALE GENOMIC DNA]</scope>
    <source>
        <strain evidence="2">F0233</strain>
    </source>
</reference>
<organism evidence="2 3">
    <name type="scientific">Propionibacterium acidifaciens F0233</name>
    <dbReference type="NCBI Taxonomy" id="553198"/>
    <lineage>
        <taxon>Bacteria</taxon>
        <taxon>Bacillati</taxon>
        <taxon>Actinomycetota</taxon>
        <taxon>Actinomycetes</taxon>
        <taxon>Propionibacteriales</taxon>
        <taxon>Propionibacteriaceae</taxon>
        <taxon>Propionibacterium</taxon>
    </lineage>
</organism>
<dbReference type="SUPFAM" id="SSF46977">
    <property type="entry name" value="Succinate dehydrogenase/fumarate reductase flavoprotein C-terminal domain"/>
    <property type="match status" value="1"/>
</dbReference>
<comment type="caution">
    <text evidence="2">The sequence shown here is derived from an EMBL/GenBank/DDBJ whole genome shotgun (WGS) entry which is preliminary data.</text>
</comment>
<dbReference type="AlphaFoldDB" id="U2S9N2"/>
<feature type="non-terminal residue" evidence="2">
    <location>
        <position position="1"/>
    </location>
</feature>
<dbReference type="Gene3D" id="1.20.58.100">
    <property type="entry name" value="Fumarate reductase/succinate dehydrogenase flavoprotein-like, C-terminal domain"/>
    <property type="match status" value="1"/>
</dbReference>
<dbReference type="Proteomes" id="UP000017052">
    <property type="component" value="Unassembled WGS sequence"/>
</dbReference>
<keyword evidence="3" id="KW-1185">Reference proteome</keyword>
<dbReference type="InterPro" id="IPR037099">
    <property type="entry name" value="Fum_R/Succ_DH_flav-like_C_sf"/>
</dbReference>
<proteinExistence type="predicted"/>
<protein>
    <submittedName>
        <fullName evidence="2">Fumarate reductase/succinate dehydrogenase flavoprotein, C-terminal domain protein</fullName>
    </submittedName>
</protein>
<evidence type="ECO:0000313" key="3">
    <source>
        <dbReference type="Proteomes" id="UP000017052"/>
    </source>
</evidence>
<dbReference type="InterPro" id="IPR015939">
    <property type="entry name" value="Fum_Rdtase/Succ_DH_flav-like_C"/>
</dbReference>
<name>U2S9N2_9ACTN</name>
<dbReference type="EMBL" id="ACVN02000116">
    <property type="protein sequence ID" value="ERK59472.1"/>
    <property type="molecule type" value="Genomic_DNA"/>
</dbReference>
<accession>U2S9N2</accession>
<dbReference type="GO" id="GO:0016491">
    <property type="term" value="F:oxidoreductase activity"/>
    <property type="evidence" value="ECO:0007669"/>
    <property type="project" value="InterPro"/>
</dbReference>